<dbReference type="InterPro" id="IPR008496">
    <property type="entry name" value="TMEM222/RTE1"/>
</dbReference>
<evidence type="ECO:0000313" key="2">
    <source>
        <dbReference type="EMBL" id="AFK36343.1"/>
    </source>
</evidence>
<dbReference type="Pfam" id="PF05608">
    <property type="entry name" value="RTE1"/>
    <property type="match status" value="1"/>
</dbReference>
<reference evidence="2" key="1">
    <citation type="submission" date="2012-05" db="EMBL/GenBank/DDBJ databases">
        <authorList>
            <person name="Krishnakumar V."/>
            <person name="Cheung F."/>
            <person name="Xiao Y."/>
            <person name="Chan A."/>
            <person name="Moskal W.A."/>
            <person name="Town C.D."/>
        </authorList>
    </citation>
    <scope>NUCLEOTIDE SEQUENCE</scope>
</reference>
<dbReference type="GO" id="GO:0010104">
    <property type="term" value="P:regulation of ethylene-activated signaling pathway"/>
    <property type="evidence" value="ECO:0007669"/>
    <property type="project" value="TreeGrafter"/>
</dbReference>
<organism evidence="2">
    <name type="scientific">Lotus japonicus</name>
    <name type="common">Lotus corniculatus var. japonicus</name>
    <dbReference type="NCBI Taxonomy" id="34305"/>
    <lineage>
        <taxon>Eukaryota</taxon>
        <taxon>Viridiplantae</taxon>
        <taxon>Streptophyta</taxon>
        <taxon>Embryophyta</taxon>
        <taxon>Tracheophyta</taxon>
        <taxon>Spermatophyta</taxon>
        <taxon>Magnoliopsida</taxon>
        <taxon>eudicotyledons</taxon>
        <taxon>Gunneridae</taxon>
        <taxon>Pentapetalae</taxon>
        <taxon>rosids</taxon>
        <taxon>fabids</taxon>
        <taxon>Fabales</taxon>
        <taxon>Fabaceae</taxon>
        <taxon>Papilionoideae</taxon>
        <taxon>50 kb inversion clade</taxon>
        <taxon>NPAAA clade</taxon>
        <taxon>Hologalegina</taxon>
        <taxon>robinioid clade</taxon>
        <taxon>Loteae</taxon>
        <taxon>Lotus</taxon>
    </lineage>
</organism>
<dbReference type="PANTHER" id="PTHR20921:SF7">
    <property type="entry name" value="PROTEIN REVERSION-TO-ETHYLENE SENSITIVITY1"/>
    <property type="match status" value="1"/>
</dbReference>
<dbReference type="GO" id="GO:0005783">
    <property type="term" value="C:endoplasmic reticulum"/>
    <property type="evidence" value="ECO:0007669"/>
    <property type="project" value="TreeGrafter"/>
</dbReference>
<keyword evidence="1" id="KW-0472">Membrane</keyword>
<feature type="transmembrane region" description="Helical" evidence="1">
    <location>
        <begin position="191"/>
        <end position="211"/>
    </location>
</feature>
<evidence type="ECO:0000256" key="1">
    <source>
        <dbReference type="SAM" id="Phobius"/>
    </source>
</evidence>
<name>I3S7V1_LOTJA</name>
<feature type="transmembrane region" description="Helical" evidence="1">
    <location>
        <begin position="217"/>
        <end position="235"/>
    </location>
</feature>
<dbReference type="GO" id="GO:0009723">
    <property type="term" value="P:response to ethylene"/>
    <property type="evidence" value="ECO:0007669"/>
    <property type="project" value="TreeGrafter"/>
</dbReference>
<dbReference type="EMBL" id="BT136548">
    <property type="protein sequence ID" value="AFK36343.1"/>
    <property type="molecule type" value="mRNA"/>
</dbReference>
<dbReference type="AlphaFoldDB" id="I3S7V1"/>
<accession>I3S7V1</accession>
<keyword evidence="1" id="KW-1133">Transmembrane helix</keyword>
<sequence length="245" mass="27809">MLWTSTMELNSSYDIEHSHSTQRIQHELWPLDPIDPKKAKFPCCLVWNPLPVVSWLAPFIGHIGICKEDGAVLDFSGSYILSVDDFAFGPVARYLQLDRRQCCFPPNLSAHTCKHGYQHSEYGTAITWDDALQSSSRYFENKTHNLFTCNCHSFVANCLNRLCYGGSMSWNMVSVGALILFKGSWVDFRSVIRAFLPFVVVVCIGVLMVGWPFLLGLLSFSLLLMGWFLVGTYLVKNLLECQMLF</sequence>
<dbReference type="PANTHER" id="PTHR20921">
    <property type="entry name" value="TRANSMEMBRANE PROTEIN 222"/>
    <property type="match status" value="1"/>
</dbReference>
<proteinExistence type="evidence at transcript level"/>
<protein>
    <submittedName>
        <fullName evidence="2">Uncharacterized protein</fullName>
    </submittedName>
</protein>
<keyword evidence="1" id="KW-0812">Transmembrane</keyword>
<dbReference type="GO" id="GO:0005794">
    <property type="term" value="C:Golgi apparatus"/>
    <property type="evidence" value="ECO:0007669"/>
    <property type="project" value="TreeGrafter"/>
</dbReference>